<organism evidence="7 8">
    <name type="scientific">Sphingomonas lycopersici</name>
    <dbReference type="NCBI Taxonomy" id="2951807"/>
    <lineage>
        <taxon>Bacteria</taxon>
        <taxon>Pseudomonadati</taxon>
        <taxon>Pseudomonadota</taxon>
        <taxon>Alphaproteobacteria</taxon>
        <taxon>Sphingomonadales</taxon>
        <taxon>Sphingomonadaceae</taxon>
        <taxon>Sphingomonas</taxon>
    </lineage>
</organism>
<keyword evidence="2" id="KW-1003">Cell membrane</keyword>
<evidence type="ECO:0000256" key="4">
    <source>
        <dbReference type="ARBA" id="ARBA00022989"/>
    </source>
</evidence>
<feature type="transmembrane region" description="Helical" evidence="6">
    <location>
        <begin position="6"/>
        <end position="29"/>
    </location>
</feature>
<dbReference type="GO" id="GO:0015171">
    <property type="term" value="F:amino acid transmembrane transporter activity"/>
    <property type="evidence" value="ECO:0007669"/>
    <property type="project" value="TreeGrafter"/>
</dbReference>
<evidence type="ECO:0000256" key="5">
    <source>
        <dbReference type="ARBA" id="ARBA00023136"/>
    </source>
</evidence>
<dbReference type="GO" id="GO:0005886">
    <property type="term" value="C:plasma membrane"/>
    <property type="evidence" value="ECO:0007669"/>
    <property type="project" value="UniProtKB-SubCell"/>
</dbReference>
<feature type="transmembrane region" description="Helical" evidence="6">
    <location>
        <begin position="71"/>
        <end position="93"/>
    </location>
</feature>
<feature type="transmembrane region" description="Helical" evidence="6">
    <location>
        <begin position="148"/>
        <end position="175"/>
    </location>
</feature>
<dbReference type="Proteomes" id="UP001165565">
    <property type="component" value="Unassembled WGS sequence"/>
</dbReference>
<keyword evidence="4 6" id="KW-1133">Transmembrane helix</keyword>
<comment type="caution">
    <text evidence="7">The sequence shown here is derived from an EMBL/GenBank/DDBJ whole genome shotgun (WGS) entry which is preliminary data.</text>
</comment>
<keyword evidence="3 6" id="KW-0812">Transmembrane</keyword>
<accession>A0AA41Z4S3</accession>
<keyword evidence="5 6" id="KW-0472">Membrane</keyword>
<reference evidence="7" key="1">
    <citation type="submission" date="2022-06" db="EMBL/GenBank/DDBJ databases">
        <title>Sphingomonas sp. nov. isolated from rhizosphere soil of tomato.</title>
        <authorList>
            <person name="Dong H."/>
            <person name="Gao R."/>
        </authorList>
    </citation>
    <scope>NUCLEOTIDE SEQUENCE</scope>
    <source>
        <strain evidence="7">MMSM24</strain>
    </source>
</reference>
<evidence type="ECO:0000313" key="7">
    <source>
        <dbReference type="EMBL" id="MCW6534030.1"/>
    </source>
</evidence>
<keyword evidence="8" id="KW-1185">Reference proteome</keyword>
<dbReference type="Pfam" id="PF01810">
    <property type="entry name" value="LysE"/>
    <property type="match status" value="1"/>
</dbReference>
<name>A0AA41Z4S3_9SPHN</name>
<gene>
    <name evidence="7" type="ORF">NEE01_04455</name>
</gene>
<comment type="subcellular location">
    <subcellularLocation>
        <location evidence="1">Cell membrane</location>
        <topology evidence="1">Multi-pass membrane protein</topology>
    </subcellularLocation>
</comment>
<protein>
    <submittedName>
        <fullName evidence="7">LysE family translocator</fullName>
    </submittedName>
</protein>
<feature type="transmembrane region" description="Helical" evidence="6">
    <location>
        <begin position="114"/>
        <end position="136"/>
    </location>
</feature>
<dbReference type="RefSeq" id="WP_265268015.1">
    <property type="nucleotide sequence ID" value="NZ_JANFAV010000002.1"/>
</dbReference>
<sequence length="208" mass="21781">MADLPLFLTFLAAASVLTITPGVDTAMMLRTATVDGRRPAILAGLGITVGCLIWGGAVSLGLGALLEASELAYTIVKIIGAAYLCWLGAKLLIATRTALDPAGEAAPTAGGDAFVRGLLTNLLNPKIGVFYVTFLPQFVPGHADVARYSFFLACVHVLLTLIWFAALIAAAMPLGRLLRRPSAIRRLDRLTGGIFIAFGVKLATSSGR</sequence>
<dbReference type="AlphaFoldDB" id="A0AA41Z4S3"/>
<dbReference type="InterPro" id="IPR001123">
    <property type="entry name" value="LeuE-type"/>
</dbReference>
<proteinExistence type="predicted"/>
<feature type="transmembrane region" description="Helical" evidence="6">
    <location>
        <begin position="41"/>
        <end position="65"/>
    </location>
</feature>
<evidence type="ECO:0000313" key="8">
    <source>
        <dbReference type="Proteomes" id="UP001165565"/>
    </source>
</evidence>
<dbReference type="PANTHER" id="PTHR30086:SF20">
    <property type="entry name" value="ARGININE EXPORTER PROTEIN ARGO-RELATED"/>
    <property type="match status" value="1"/>
</dbReference>
<dbReference type="EMBL" id="JANFAV010000002">
    <property type="protein sequence ID" value="MCW6534030.1"/>
    <property type="molecule type" value="Genomic_DNA"/>
</dbReference>
<evidence type="ECO:0000256" key="2">
    <source>
        <dbReference type="ARBA" id="ARBA00022475"/>
    </source>
</evidence>
<evidence type="ECO:0000256" key="1">
    <source>
        <dbReference type="ARBA" id="ARBA00004651"/>
    </source>
</evidence>
<evidence type="ECO:0000256" key="6">
    <source>
        <dbReference type="SAM" id="Phobius"/>
    </source>
</evidence>
<dbReference type="PIRSF" id="PIRSF006324">
    <property type="entry name" value="LeuE"/>
    <property type="match status" value="1"/>
</dbReference>
<evidence type="ECO:0000256" key="3">
    <source>
        <dbReference type="ARBA" id="ARBA00022692"/>
    </source>
</evidence>
<dbReference type="PANTHER" id="PTHR30086">
    <property type="entry name" value="ARGININE EXPORTER PROTEIN ARGO"/>
    <property type="match status" value="1"/>
</dbReference>